<dbReference type="Pfam" id="PF13416">
    <property type="entry name" value="SBP_bac_8"/>
    <property type="match status" value="1"/>
</dbReference>
<keyword evidence="3" id="KW-0813">Transport</keyword>
<evidence type="ECO:0000256" key="2">
    <source>
        <dbReference type="ARBA" id="ARBA00008520"/>
    </source>
</evidence>
<dbReference type="EMBL" id="SLWQ01000004">
    <property type="protein sequence ID" value="TCO40852.1"/>
    <property type="molecule type" value="Genomic_DNA"/>
</dbReference>
<dbReference type="Proteomes" id="UP000294862">
    <property type="component" value="Unassembled WGS sequence"/>
</dbReference>
<accession>A0A4R2I9T3</accession>
<comment type="similarity">
    <text evidence="2">Belongs to the bacterial solute-binding protein 1 family.</text>
</comment>
<evidence type="ECO:0000313" key="6">
    <source>
        <dbReference type="Proteomes" id="UP000294862"/>
    </source>
</evidence>
<organism evidence="5 6">
    <name type="scientific">Dokdonella fugitiva</name>
    <dbReference type="NCBI Taxonomy" id="328517"/>
    <lineage>
        <taxon>Bacteria</taxon>
        <taxon>Pseudomonadati</taxon>
        <taxon>Pseudomonadota</taxon>
        <taxon>Gammaproteobacteria</taxon>
        <taxon>Lysobacterales</taxon>
        <taxon>Rhodanobacteraceae</taxon>
        <taxon>Dokdonella</taxon>
    </lineage>
</organism>
<dbReference type="AlphaFoldDB" id="A0A4R2I9T3"/>
<dbReference type="SUPFAM" id="SSF53850">
    <property type="entry name" value="Periplasmic binding protein-like II"/>
    <property type="match status" value="1"/>
</dbReference>
<keyword evidence="4" id="KW-0732">Signal</keyword>
<proteinExistence type="inferred from homology"/>
<sequence length="424" mass="46826">MNALARLASLALPFVLGACSGAREEGVTLRFWAIGREAEVVPALLADFEHLHPGVHVEVQALPLTAAHEKLLTAFAGDALPDLGQLGNTWLPELATLGALEPLQARVDASPAIDADDYFQGIWDTNAMDGRLYGVPWYIDTRLLFYRTDLLAAAGFDAPARDWAGWSRQLAAVKQHAKPGDYAILLPLNEFELLVNLGVQQADPLLRDDASRGNFESAGFRRAFAYYVDMYRNGWAPPMSDTQISNVWDEFANGFYAFYVTGPWNIGEFKRRLPASMQGKWMTAPLPGPDGPGAAIGGGSSLVMFRASRHKDEVWQLIEFLSRPEQQQRLHALCGDLPPRRSAWQGSALAGEAYATAFRDQLERVVAAPKVPEWERIAQEIRYAAERTVRGGQSIDASLAELDARVDAILAKRRWMLGRRKTAP</sequence>
<dbReference type="InterPro" id="IPR050490">
    <property type="entry name" value="Bact_solute-bd_prot1"/>
</dbReference>
<dbReference type="GO" id="GO:0042597">
    <property type="term" value="C:periplasmic space"/>
    <property type="evidence" value="ECO:0007669"/>
    <property type="project" value="UniProtKB-SubCell"/>
</dbReference>
<comment type="caution">
    <text evidence="5">The sequence shown here is derived from an EMBL/GenBank/DDBJ whole genome shotgun (WGS) entry which is preliminary data.</text>
</comment>
<dbReference type="Gene3D" id="3.40.190.10">
    <property type="entry name" value="Periplasmic binding protein-like II"/>
    <property type="match status" value="2"/>
</dbReference>
<dbReference type="InterPro" id="IPR006059">
    <property type="entry name" value="SBP"/>
</dbReference>
<dbReference type="PANTHER" id="PTHR43649:SF34">
    <property type="entry name" value="ABC TRANSPORTER PERIPLASMIC-BINDING PROTEIN YCJN-RELATED"/>
    <property type="match status" value="1"/>
</dbReference>
<dbReference type="RefSeq" id="WP_131997284.1">
    <property type="nucleotide sequence ID" value="NZ_SLWQ01000004.1"/>
</dbReference>
<evidence type="ECO:0000256" key="3">
    <source>
        <dbReference type="ARBA" id="ARBA00022448"/>
    </source>
</evidence>
<dbReference type="PROSITE" id="PS51257">
    <property type="entry name" value="PROKAR_LIPOPROTEIN"/>
    <property type="match status" value="1"/>
</dbReference>
<name>A0A4R2I9T3_9GAMM</name>
<evidence type="ECO:0000256" key="4">
    <source>
        <dbReference type="ARBA" id="ARBA00022729"/>
    </source>
</evidence>
<protein>
    <submittedName>
        <fullName evidence="5">Multiple sugar transport system substrate-binding protein</fullName>
    </submittedName>
</protein>
<reference evidence="5 6" key="1">
    <citation type="journal article" date="2015" name="Stand. Genomic Sci.">
        <title>Genomic Encyclopedia of Bacterial and Archaeal Type Strains, Phase III: the genomes of soil and plant-associated and newly described type strains.</title>
        <authorList>
            <person name="Whitman W.B."/>
            <person name="Woyke T."/>
            <person name="Klenk H.P."/>
            <person name="Zhou Y."/>
            <person name="Lilburn T.G."/>
            <person name="Beck B.J."/>
            <person name="De Vos P."/>
            <person name="Vandamme P."/>
            <person name="Eisen J.A."/>
            <person name="Garrity G."/>
            <person name="Hugenholtz P."/>
            <person name="Kyrpides N.C."/>
        </authorList>
    </citation>
    <scope>NUCLEOTIDE SEQUENCE [LARGE SCALE GENOMIC DNA]</scope>
    <source>
        <strain evidence="5 6">A3</strain>
    </source>
</reference>
<evidence type="ECO:0000313" key="5">
    <source>
        <dbReference type="EMBL" id="TCO40852.1"/>
    </source>
</evidence>
<gene>
    <name evidence="5" type="ORF">EV148_104215</name>
</gene>
<dbReference type="OrthoDB" id="9808332at2"/>
<keyword evidence="5" id="KW-0762">Sugar transport</keyword>
<dbReference type="CDD" id="cd14747">
    <property type="entry name" value="PBP2_MalE"/>
    <property type="match status" value="1"/>
</dbReference>
<dbReference type="PANTHER" id="PTHR43649">
    <property type="entry name" value="ARABINOSE-BINDING PROTEIN-RELATED"/>
    <property type="match status" value="1"/>
</dbReference>
<keyword evidence="6" id="KW-1185">Reference proteome</keyword>
<evidence type="ECO:0000256" key="1">
    <source>
        <dbReference type="ARBA" id="ARBA00004418"/>
    </source>
</evidence>
<comment type="subcellular location">
    <subcellularLocation>
        <location evidence="1">Periplasm</location>
    </subcellularLocation>
</comment>